<dbReference type="Proteomes" id="UP000634136">
    <property type="component" value="Unassembled WGS sequence"/>
</dbReference>
<gene>
    <name evidence="1" type="ORF">G2W53_001172</name>
</gene>
<keyword evidence="2" id="KW-1185">Reference proteome</keyword>
<evidence type="ECO:0000313" key="1">
    <source>
        <dbReference type="EMBL" id="KAF7844267.1"/>
    </source>
</evidence>
<dbReference type="AlphaFoldDB" id="A0A834XHC1"/>
<reference evidence="1" key="1">
    <citation type="submission" date="2020-09" db="EMBL/GenBank/DDBJ databases">
        <title>Genome-Enabled Discovery of Anthraquinone Biosynthesis in Senna tora.</title>
        <authorList>
            <person name="Kang S.-H."/>
            <person name="Pandey R.P."/>
            <person name="Lee C.-M."/>
            <person name="Sim J.-S."/>
            <person name="Jeong J.-T."/>
            <person name="Choi B.-S."/>
            <person name="Jung M."/>
            <person name="Ginzburg D."/>
            <person name="Zhao K."/>
            <person name="Won S.Y."/>
            <person name="Oh T.-J."/>
            <person name="Yu Y."/>
            <person name="Kim N.-H."/>
            <person name="Lee O.R."/>
            <person name="Lee T.-H."/>
            <person name="Bashyal P."/>
            <person name="Kim T.-S."/>
            <person name="Lee W.-H."/>
            <person name="Kawkins C."/>
            <person name="Kim C.-K."/>
            <person name="Kim J.S."/>
            <person name="Ahn B.O."/>
            <person name="Rhee S.Y."/>
            <person name="Sohng J.K."/>
        </authorList>
    </citation>
    <scope>NUCLEOTIDE SEQUENCE</scope>
    <source>
        <tissue evidence="1">Leaf</tissue>
    </source>
</reference>
<comment type="caution">
    <text evidence="1">The sequence shown here is derived from an EMBL/GenBank/DDBJ whole genome shotgun (WGS) entry which is preliminary data.</text>
</comment>
<name>A0A834XHC1_9FABA</name>
<protein>
    <submittedName>
        <fullName evidence="1">DUF4283 domain-containing protein</fullName>
    </submittedName>
</protein>
<proteinExistence type="predicted"/>
<sequence>MEPNPHVEFFKTKILIKIGNSLGTFLGIDEYTHNLVLAQYAQICILANMSDNLPLEIKITTFTMLRC</sequence>
<dbReference type="EMBL" id="JAAIUW010000001">
    <property type="protein sequence ID" value="KAF7844267.1"/>
    <property type="molecule type" value="Genomic_DNA"/>
</dbReference>
<organism evidence="1 2">
    <name type="scientific">Senna tora</name>
    <dbReference type="NCBI Taxonomy" id="362788"/>
    <lineage>
        <taxon>Eukaryota</taxon>
        <taxon>Viridiplantae</taxon>
        <taxon>Streptophyta</taxon>
        <taxon>Embryophyta</taxon>
        <taxon>Tracheophyta</taxon>
        <taxon>Spermatophyta</taxon>
        <taxon>Magnoliopsida</taxon>
        <taxon>eudicotyledons</taxon>
        <taxon>Gunneridae</taxon>
        <taxon>Pentapetalae</taxon>
        <taxon>rosids</taxon>
        <taxon>fabids</taxon>
        <taxon>Fabales</taxon>
        <taxon>Fabaceae</taxon>
        <taxon>Caesalpinioideae</taxon>
        <taxon>Cassia clade</taxon>
        <taxon>Senna</taxon>
    </lineage>
</organism>
<accession>A0A834XHC1</accession>
<dbReference type="OrthoDB" id="1924068at2759"/>
<evidence type="ECO:0000313" key="2">
    <source>
        <dbReference type="Proteomes" id="UP000634136"/>
    </source>
</evidence>